<proteinExistence type="predicted"/>
<dbReference type="EMBL" id="JAGHXW010000091">
    <property type="protein sequence ID" value="MBO9761961.1"/>
    <property type="molecule type" value="Genomic_DNA"/>
</dbReference>
<feature type="compositionally biased region" description="Polar residues" evidence="1">
    <location>
        <begin position="127"/>
        <end position="138"/>
    </location>
</feature>
<evidence type="ECO:0000256" key="1">
    <source>
        <dbReference type="SAM" id="MobiDB-lite"/>
    </source>
</evidence>
<evidence type="ECO:0000313" key="3">
    <source>
        <dbReference type="Proteomes" id="UP000668572"/>
    </source>
</evidence>
<reference evidence="2" key="1">
    <citation type="submission" date="2021-03" db="EMBL/GenBank/DDBJ databases">
        <title>Molecular characterization of Xanthomonas species pathogenic on Araceae and the development of a triplex TaqMan assay for detection of X. phaseoli pv. dieffenbachiae.</title>
        <authorList>
            <person name="Van Der Wolf J."/>
            <person name="Krijger M."/>
            <person name="Mendes O."/>
            <person name="Brankovics B."/>
            <person name="Bonants P."/>
            <person name="Meekes E."/>
        </authorList>
    </citation>
    <scope>NUCLEOTIDE SEQUENCE</scope>
    <source>
        <strain evidence="2">NBC1264</strain>
    </source>
</reference>
<accession>A0A8I1XQT2</accession>
<organism evidence="2 3">
    <name type="scientific">Xanthomonas manihotis</name>
    <dbReference type="NCBI Taxonomy" id="43353"/>
    <lineage>
        <taxon>Bacteria</taxon>
        <taxon>Pseudomonadati</taxon>
        <taxon>Pseudomonadota</taxon>
        <taxon>Gammaproteobacteria</taxon>
        <taxon>Lysobacterales</taxon>
        <taxon>Lysobacteraceae</taxon>
        <taxon>Xanthomonas</taxon>
    </lineage>
</organism>
<comment type="caution">
    <text evidence="2">The sequence shown here is derived from an EMBL/GenBank/DDBJ whole genome shotgun (WGS) entry which is preliminary data.</text>
</comment>
<dbReference type="RefSeq" id="WP_017154753.1">
    <property type="nucleotide sequence ID" value="NZ_CP083575.1"/>
</dbReference>
<dbReference type="AlphaFoldDB" id="A0A8I1XQT2"/>
<protein>
    <submittedName>
        <fullName evidence="2">Uncharacterized protein</fullName>
    </submittedName>
</protein>
<dbReference type="Proteomes" id="UP000668572">
    <property type="component" value="Unassembled WGS sequence"/>
</dbReference>
<sequence length="158" mass="17753">MLNGSGTRRRRMAKRWSVAGLLLATGLMSGHALAVVLDLDKPFQPQAAQVRIDLADGEKYSEISQDGRAKVGAALDRIEAAFQTQPDLRALQPEQLAAVRSDQEFVTRILTRTREDSRLICRRERATGSQMSTKQCMTAAQRRRQTTVSQDEISRRQR</sequence>
<gene>
    <name evidence="2" type="ORF">J7405_20930</name>
</gene>
<evidence type="ECO:0000313" key="2">
    <source>
        <dbReference type="EMBL" id="MBO9761961.1"/>
    </source>
</evidence>
<name>A0A8I1XQT2_XANMN</name>
<feature type="region of interest" description="Disordered" evidence="1">
    <location>
        <begin position="124"/>
        <end position="158"/>
    </location>
</feature>